<dbReference type="PROSITE" id="PS50878">
    <property type="entry name" value="RT_POL"/>
    <property type="match status" value="1"/>
</dbReference>
<keyword evidence="3" id="KW-1185">Reference proteome</keyword>
<dbReference type="Proteomes" id="UP000596661">
    <property type="component" value="Unassembled WGS sequence"/>
</dbReference>
<dbReference type="PANTHER" id="PTHR33116:SF84">
    <property type="entry name" value="RNA-DIRECTED DNA POLYMERASE"/>
    <property type="match status" value="1"/>
</dbReference>
<evidence type="ECO:0000313" key="2">
    <source>
        <dbReference type="EnsemblPlants" id="cds.evm.model.10.929"/>
    </source>
</evidence>
<dbReference type="AlphaFoldDB" id="A0A803QR02"/>
<name>A0A803QR02_CANSA</name>
<evidence type="ECO:0000259" key="1">
    <source>
        <dbReference type="PROSITE" id="PS50878"/>
    </source>
</evidence>
<dbReference type="InterPro" id="IPR000477">
    <property type="entry name" value="RT_dom"/>
</dbReference>
<organism evidence="2 3">
    <name type="scientific">Cannabis sativa</name>
    <name type="common">Hemp</name>
    <name type="synonym">Marijuana</name>
    <dbReference type="NCBI Taxonomy" id="3483"/>
    <lineage>
        <taxon>Eukaryota</taxon>
        <taxon>Viridiplantae</taxon>
        <taxon>Streptophyta</taxon>
        <taxon>Embryophyta</taxon>
        <taxon>Tracheophyta</taxon>
        <taxon>Spermatophyta</taxon>
        <taxon>Magnoliopsida</taxon>
        <taxon>eudicotyledons</taxon>
        <taxon>Gunneridae</taxon>
        <taxon>Pentapetalae</taxon>
        <taxon>rosids</taxon>
        <taxon>fabids</taxon>
        <taxon>Rosales</taxon>
        <taxon>Cannabaceae</taxon>
        <taxon>Cannabis</taxon>
    </lineage>
</organism>
<protein>
    <recommendedName>
        <fullName evidence="1">Reverse transcriptase domain-containing protein</fullName>
    </recommendedName>
</protein>
<reference evidence="2" key="1">
    <citation type="submission" date="2021-03" db="UniProtKB">
        <authorList>
            <consortium name="EnsemblPlants"/>
        </authorList>
    </citation>
    <scope>IDENTIFICATION</scope>
</reference>
<dbReference type="EMBL" id="UZAU01000814">
    <property type="status" value="NOT_ANNOTATED_CDS"/>
    <property type="molecule type" value="Genomic_DNA"/>
</dbReference>
<evidence type="ECO:0000313" key="3">
    <source>
        <dbReference type="Proteomes" id="UP000596661"/>
    </source>
</evidence>
<accession>A0A803QR02</accession>
<sequence>MNCISTPKFSLMFNGSLHGFFEAKRGLRQGDPMSPLLFVLGMEYLSRLMKKIGEKKDFRFHERCLGLKLNHLAFADDVLLFCYGDNNSVSYLLKALKLFSLTSGLNPNANKTAVYCCNMQEECVRKLTQLSGFSRHDFPFTYLGIPICAKKISGKECELLAERMAARIKS</sequence>
<dbReference type="EnsemblPlants" id="evm.model.10.929">
    <property type="protein sequence ID" value="cds.evm.model.10.929"/>
    <property type="gene ID" value="evm.TU.10.929"/>
</dbReference>
<dbReference type="InterPro" id="IPR043502">
    <property type="entry name" value="DNA/RNA_pol_sf"/>
</dbReference>
<dbReference type="PANTHER" id="PTHR33116">
    <property type="entry name" value="REVERSE TRANSCRIPTASE ZINC-BINDING DOMAIN-CONTAINING PROTEIN-RELATED-RELATED"/>
    <property type="match status" value="1"/>
</dbReference>
<dbReference type="Pfam" id="PF00078">
    <property type="entry name" value="RVT_1"/>
    <property type="match status" value="1"/>
</dbReference>
<dbReference type="Gramene" id="evm.model.10.929">
    <property type="protein sequence ID" value="cds.evm.model.10.929"/>
    <property type="gene ID" value="evm.TU.10.929"/>
</dbReference>
<feature type="domain" description="Reverse transcriptase" evidence="1">
    <location>
        <begin position="1"/>
        <end position="147"/>
    </location>
</feature>
<dbReference type="SUPFAM" id="SSF56672">
    <property type="entry name" value="DNA/RNA polymerases"/>
    <property type="match status" value="1"/>
</dbReference>
<proteinExistence type="predicted"/>
<dbReference type="OMA" id="LINGNHE"/>